<evidence type="ECO:0000256" key="2">
    <source>
        <dbReference type="ARBA" id="ARBA00004167"/>
    </source>
</evidence>
<evidence type="ECO:0000256" key="5">
    <source>
        <dbReference type="ARBA" id="ARBA00022989"/>
    </source>
</evidence>
<evidence type="ECO:0000256" key="8">
    <source>
        <dbReference type="SAM" id="MobiDB-lite"/>
    </source>
</evidence>
<dbReference type="AlphaFoldDB" id="A0A444WQH4"/>
<organism evidence="9 10">
    <name type="scientific">Arachis hypogaea</name>
    <name type="common">Peanut</name>
    <dbReference type="NCBI Taxonomy" id="3818"/>
    <lineage>
        <taxon>Eukaryota</taxon>
        <taxon>Viridiplantae</taxon>
        <taxon>Streptophyta</taxon>
        <taxon>Embryophyta</taxon>
        <taxon>Tracheophyta</taxon>
        <taxon>Spermatophyta</taxon>
        <taxon>Magnoliopsida</taxon>
        <taxon>eudicotyledons</taxon>
        <taxon>Gunneridae</taxon>
        <taxon>Pentapetalae</taxon>
        <taxon>rosids</taxon>
        <taxon>fabids</taxon>
        <taxon>Fabales</taxon>
        <taxon>Fabaceae</taxon>
        <taxon>Papilionoideae</taxon>
        <taxon>50 kb inversion clade</taxon>
        <taxon>dalbergioids sensu lato</taxon>
        <taxon>Dalbergieae</taxon>
        <taxon>Pterocarpus clade</taxon>
        <taxon>Arachis</taxon>
    </lineage>
</organism>
<dbReference type="Pfam" id="PF00067">
    <property type="entry name" value="p450"/>
    <property type="match status" value="1"/>
</dbReference>
<feature type="compositionally biased region" description="Basic and acidic residues" evidence="8">
    <location>
        <begin position="37"/>
        <end position="59"/>
    </location>
</feature>
<dbReference type="InterPro" id="IPR036396">
    <property type="entry name" value="Cyt_P450_sf"/>
</dbReference>
<dbReference type="GO" id="GO:0016709">
    <property type="term" value="F:oxidoreductase activity, acting on paired donors, with incorporation or reduction of molecular oxygen, NAD(P)H as one donor, and incorporation of one atom of oxygen"/>
    <property type="evidence" value="ECO:0007669"/>
    <property type="project" value="TreeGrafter"/>
</dbReference>
<gene>
    <name evidence="9" type="ORF">Ahy_Scaffold2g107635</name>
</gene>
<dbReference type="PANTHER" id="PTHR24298:SF899">
    <property type="entry name" value="CYTOCHROME P450"/>
    <property type="match status" value="1"/>
</dbReference>
<keyword evidence="10" id="KW-1185">Reference proteome</keyword>
<proteinExistence type="predicted"/>
<dbReference type="GO" id="GO:0005506">
    <property type="term" value="F:iron ion binding"/>
    <property type="evidence" value="ECO:0007669"/>
    <property type="project" value="InterPro"/>
</dbReference>
<dbReference type="PANTHER" id="PTHR24298">
    <property type="entry name" value="FLAVONOID 3'-MONOOXYGENASE-RELATED"/>
    <property type="match status" value="1"/>
</dbReference>
<keyword evidence="7" id="KW-0175">Coiled coil</keyword>
<sequence>MERSKRQIMCRLDRIDQMFVAQGLELPPLPKSSGSDEETHAEEHADLQTEGIHADEPAHMEAPPQTQESQPVPQPQPEPIGEENLNDGSHYGRDEFLGREPHPYEQSSWQPSPSSYYDGNPSYNAYHSYGYDDSYHGYTTQPPSFYTPYSQPTSYFHQLPTYDPSLYSPYAYPCDDYEQATLESPPLQHLYLPTLVPMNDTLGIILQEQEELQTALTSFTSTLQEFTSRIIPPSTNNQNNFPPQSFNESPFQLYHDFPSPPQTSMEAYQCPLIQEQYDPTYVSKAEKELRDRFKEKMDRLQATIRQKIDSWDSYNKQSISTNEYEKSIEEMSKGVRRISRLLRVLSLASVIAYGQEEMKRDVQNFMAALDAITTIDAAIYLRMMDALFQGLIDEHRSKKESSNTMIDHLLSFQESQPEYYTDQIIEGLIMAMMVTRTETSAITIEWALSNLLNHPQVLEKARMELDKSKDGSRAQLVKKRYQIFDTNLGAQIEERATQQNSVDLKSKKAKVLVEGTKLERQLCPARDKGRAQYCALDQRRAKLCPALHKGSIGLTKGRNSKKKFTYAYYKSRTRNNKEARN</sequence>
<keyword evidence="5" id="KW-1133">Transmembrane helix</keyword>
<feature type="coiled-coil region" evidence="7">
    <location>
        <begin position="283"/>
        <end position="310"/>
    </location>
</feature>
<keyword evidence="4" id="KW-0479">Metal-binding</keyword>
<protein>
    <submittedName>
        <fullName evidence="9">Uncharacterized protein</fullName>
    </submittedName>
</protein>
<dbReference type="SUPFAM" id="SSF48264">
    <property type="entry name" value="Cytochrome P450"/>
    <property type="match status" value="1"/>
</dbReference>
<comment type="caution">
    <text evidence="9">The sequence shown here is derived from an EMBL/GenBank/DDBJ whole genome shotgun (WGS) entry which is preliminary data.</text>
</comment>
<dbReference type="InterPro" id="IPR001128">
    <property type="entry name" value="Cyt_P450"/>
</dbReference>
<evidence type="ECO:0000256" key="6">
    <source>
        <dbReference type="ARBA" id="ARBA00023136"/>
    </source>
</evidence>
<dbReference type="GO" id="GO:0020037">
    <property type="term" value="F:heme binding"/>
    <property type="evidence" value="ECO:0007669"/>
    <property type="project" value="InterPro"/>
</dbReference>
<reference evidence="9 10" key="1">
    <citation type="submission" date="2019-01" db="EMBL/GenBank/DDBJ databases">
        <title>Sequencing of cultivated peanut Arachis hypogaea provides insights into genome evolution and oil improvement.</title>
        <authorList>
            <person name="Chen X."/>
        </authorList>
    </citation>
    <scope>NUCLEOTIDE SEQUENCE [LARGE SCALE GENOMIC DNA]</scope>
    <source>
        <strain evidence="10">cv. Fuhuasheng</strain>
        <tissue evidence="9">Leaves</tissue>
    </source>
</reference>
<name>A0A444WQH4_ARAHY</name>
<comment type="cofactor">
    <cofactor evidence="1">
        <name>heme</name>
        <dbReference type="ChEBI" id="CHEBI:30413"/>
    </cofactor>
</comment>
<evidence type="ECO:0000256" key="4">
    <source>
        <dbReference type="ARBA" id="ARBA00022723"/>
    </source>
</evidence>
<evidence type="ECO:0000256" key="7">
    <source>
        <dbReference type="SAM" id="Coils"/>
    </source>
</evidence>
<dbReference type="Proteomes" id="UP000289738">
    <property type="component" value="Unassembled WGS sequence"/>
</dbReference>
<keyword evidence="6" id="KW-0472">Membrane</keyword>
<feature type="compositionally biased region" description="Low complexity" evidence="8">
    <location>
        <begin position="104"/>
        <end position="116"/>
    </location>
</feature>
<comment type="subcellular location">
    <subcellularLocation>
        <location evidence="2">Membrane</location>
        <topology evidence="2">Single-pass membrane protein</topology>
    </subcellularLocation>
</comment>
<feature type="region of interest" description="Disordered" evidence="8">
    <location>
        <begin position="23"/>
        <end position="116"/>
    </location>
</feature>
<dbReference type="InterPro" id="IPR051103">
    <property type="entry name" value="Plant_metabolite_P450s"/>
</dbReference>
<dbReference type="EMBL" id="SDMP01000022">
    <property type="protein sequence ID" value="RYQ79673.1"/>
    <property type="molecule type" value="Genomic_DNA"/>
</dbReference>
<evidence type="ECO:0000256" key="3">
    <source>
        <dbReference type="ARBA" id="ARBA00022692"/>
    </source>
</evidence>
<dbReference type="Gene3D" id="1.10.630.10">
    <property type="entry name" value="Cytochrome P450"/>
    <property type="match status" value="1"/>
</dbReference>
<dbReference type="STRING" id="3818.A0A444WQH4"/>
<accession>A0A444WQH4</accession>
<evidence type="ECO:0000256" key="1">
    <source>
        <dbReference type="ARBA" id="ARBA00001971"/>
    </source>
</evidence>
<dbReference type="GO" id="GO:0016020">
    <property type="term" value="C:membrane"/>
    <property type="evidence" value="ECO:0007669"/>
    <property type="project" value="UniProtKB-SubCell"/>
</dbReference>
<evidence type="ECO:0000313" key="9">
    <source>
        <dbReference type="EMBL" id="RYQ79673.1"/>
    </source>
</evidence>
<keyword evidence="3" id="KW-0812">Transmembrane</keyword>
<feature type="compositionally biased region" description="Basic and acidic residues" evidence="8">
    <location>
        <begin position="90"/>
        <end position="103"/>
    </location>
</feature>
<evidence type="ECO:0000313" key="10">
    <source>
        <dbReference type="Proteomes" id="UP000289738"/>
    </source>
</evidence>